<evidence type="ECO:0000313" key="6">
    <source>
        <dbReference type="EMBL" id="KAF5693264.1"/>
    </source>
</evidence>
<keyword evidence="7" id="KW-1185">Reference proteome</keyword>
<dbReference type="FunFam" id="1.10.1620.10:FF:000001">
    <property type="entry name" value="60S ribosomal protein-like L39"/>
    <property type="match status" value="1"/>
</dbReference>
<evidence type="ECO:0000313" key="7">
    <source>
        <dbReference type="Proteomes" id="UP000562682"/>
    </source>
</evidence>
<organism evidence="6 7">
    <name type="scientific">Fusarium denticulatum</name>
    <dbReference type="NCBI Taxonomy" id="48507"/>
    <lineage>
        <taxon>Eukaryota</taxon>
        <taxon>Fungi</taxon>
        <taxon>Dikarya</taxon>
        <taxon>Ascomycota</taxon>
        <taxon>Pezizomycotina</taxon>
        <taxon>Sordariomycetes</taxon>
        <taxon>Hypocreomycetidae</taxon>
        <taxon>Hypocreales</taxon>
        <taxon>Nectriaceae</taxon>
        <taxon>Fusarium</taxon>
        <taxon>Fusarium fujikuroi species complex</taxon>
    </lineage>
</organism>
<evidence type="ECO:0000256" key="5">
    <source>
        <dbReference type="ARBA" id="ARBA00035339"/>
    </source>
</evidence>
<proteinExistence type="inferred from homology"/>
<protein>
    <recommendedName>
        <fullName evidence="4">Large ribosomal subunit protein eL39</fullName>
    </recommendedName>
    <alternativeName>
        <fullName evidence="5">60S ribosomal protein L39</fullName>
    </alternativeName>
</protein>
<dbReference type="EMBL" id="JAAOAK010000045">
    <property type="protein sequence ID" value="KAF5693264.1"/>
    <property type="molecule type" value="Genomic_DNA"/>
</dbReference>
<dbReference type="PANTHER" id="PTHR19970:SF0">
    <property type="entry name" value="LARGE RIBOSOMAL SUBUNIT PROTEIN EL39"/>
    <property type="match status" value="1"/>
</dbReference>
<keyword evidence="3" id="KW-0687">Ribonucleoprotein</keyword>
<dbReference type="AlphaFoldDB" id="A0A8H5XGI5"/>
<sequence length="124" mass="14636">MPEVDLASLTLSETPRNKCTAFRYSITIWQRLTDSTINDAVNMPSHKSFRTKQKLAKAQKQNRPVPQWIRLRTGNTIRCVLTPPFETTTLRLYQSAREQSNLWLMFLNSYNAKRRHWRKTRIGI</sequence>
<name>A0A8H5XGI5_9HYPO</name>
<dbReference type="PANTHER" id="PTHR19970">
    <property type="entry name" value="RIBOSOMAL PROTEIN L39E"/>
    <property type="match status" value="1"/>
</dbReference>
<dbReference type="Gene3D" id="1.10.1620.10">
    <property type="entry name" value="Ribosomal protein L39e"/>
    <property type="match status" value="1"/>
</dbReference>
<evidence type="ECO:0000256" key="3">
    <source>
        <dbReference type="ARBA" id="ARBA00023274"/>
    </source>
</evidence>
<dbReference type="InterPro" id="IPR000077">
    <property type="entry name" value="Ribosomal_eL39"/>
</dbReference>
<accession>A0A8H5XGI5</accession>
<keyword evidence="2 6" id="KW-0689">Ribosomal protein</keyword>
<dbReference type="SUPFAM" id="SSF48662">
    <property type="entry name" value="Ribosomal protein L39e"/>
    <property type="match status" value="1"/>
</dbReference>
<dbReference type="GO" id="GO:0022625">
    <property type="term" value="C:cytosolic large ribosomal subunit"/>
    <property type="evidence" value="ECO:0007669"/>
    <property type="project" value="TreeGrafter"/>
</dbReference>
<comment type="caution">
    <text evidence="6">The sequence shown here is derived from an EMBL/GenBank/DDBJ whole genome shotgun (WGS) entry which is preliminary data.</text>
</comment>
<evidence type="ECO:0000256" key="1">
    <source>
        <dbReference type="ARBA" id="ARBA00009339"/>
    </source>
</evidence>
<evidence type="ECO:0000256" key="4">
    <source>
        <dbReference type="ARBA" id="ARBA00035234"/>
    </source>
</evidence>
<dbReference type="GO" id="GO:0003735">
    <property type="term" value="F:structural constituent of ribosome"/>
    <property type="evidence" value="ECO:0007669"/>
    <property type="project" value="InterPro"/>
</dbReference>
<dbReference type="InterPro" id="IPR023626">
    <property type="entry name" value="Ribosomal_eL39_dom_sf"/>
</dbReference>
<gene>
    <name evidence="6" type="ORF">FDENT_2136</name>
</gene>
<dbReference type="Proteomes" id="UP000562682">
    <property type="component" value="Unassembled WGS sequence"/>
</dbReference>
<evidence type="ECO:0000256" key="2">
    <source>
        <dbReference type="ARBA" id="ARBA00022980"/>
    </source>
</evidence>
<dbReference type="GO" id="GO:0006412">
    <property type="term" value="P:translation"/>
    <property type="evidence" value="ECO:0007669"/>
    <property type="project" value="InterPro"/>
</dbReference>
<dbReference type="Pfam" id="PF00832">
    <property type="entry name" value="Ribosomal_L39"/>
    <property type="match status" value="1"/>
</dbReference>
<comment type="similarity">
    <text evidence="1">Belongs to the eukaryotic ribosomal protein eL39 family.</text>
</comment>
<reference evidence="6 7" key="1">
    <citation type="submission" date="2020-05" db="EMBL/GenBank/DDBJ databases">
        <title>Identification and distribution of gene clusters putatively required for synthesis of sphingolipid metabolism inhibitors in phylogenetically diverse species of the filamentous fungus Fusarium.</title>
        <authorList>
            <person name="Kim H.-S."/>
            <person name="Busman M."/>
            <person name="Brown D.W."/>
            <person name="Divon H."/>
            <person name="Uhlig S."/>
            <person name="Proctor R.H."/>
        </authorList>
    </citation>
    <scope>NUCLEOTIDE SEQUENCE [LARGE SCALE GENOMIC DNA]</scope>
    <source>
        <strain evidence="6 7">NRRL 25311</strain>
    </source>
</reference>